<evidence type="ECO:0000256" key="1">
    <source>
        <dbReference type="SAM" id="Phobius"/>
    </source>
</evidence>
<keyword evidence="1" id="KW-0472">Membrane</keyword>
<reference evidence="3" key="2">
    <citation type="submission" date="2015-01" db="EMBL/GenBank/DDBJ databases">
        <title>Evolutionary Origins and Diversification of the Mycorrhizal Mutualists.</title>
        <authorList>
            <consortium name="DOE Joint Genome Institute"/>
            <consortium name="Mycorrhizal Genomics Consortium"/>
            <person name="Kohler A."/>
            <person name="Kuo A."/>
            <person name="Nagy L.G."/>
            <person name="Floudas D."/>
            <person name="Copeland A."/>
            <person name="Barry K.W."/>
            <person name="Cichocki N."/>
            <person name="Veneault-Fourrey C."/>
            <person name="LaButti K."/>
            <person name="Lindquist E.A."/>
            <person name="Lipzen A."/>
            <person name="Lundell T."/>
            <person name="Morin E."/>
            <person name="Murat C."/>
            <person name="Riley R."/>
            <person name="Ohm R."/>
            <person name="Sun H."/>
            <person name="Tunlid A."/>
            <person name="Henrissat B."/>
            <person name="Grigoriev I.V."/>
            <person name="Hibbett D.S."/>
            <person name="Martin F."/>
        </authorList>
    </citation>
    <scope>NUCLEOTIDE SEQUENCE [LARGE SCALE GENOMIC DNA]</scope>
    <source>
        <strain evidence="3">UH-Slu-Lm8-n1</strain>
    </source>
</reference>
<dbReference type="EMBL" id="KN835241">
    <property type="protein sequence ID" value="KIK42350.1"/>
    <property type="molecule type" value="Genomic_DNA"/>
</dbReference>
<dbReference type="HOGENOM" id="CLU_2387628_0_0_1"/>
<protein>
    <submittedName>
        <fullName evidence="2">Uncharacterized protein</fullName>
    </submittedName>
</protein>
<dbReference type="AlphaFoldDB" id="A0A0C9ZX36"/>
<organism evidence="2 3">
    <name type="scientific">Suillus luteus UH-Slu-Lm8-n1</name>
    <dbReference type="NCBI Taxonomy" id="930992"/>
    <lineage>
        <taxon>Eukaryota</taxon>
        <taxon>Fungi</taxon>
        <taxon>Dikarya</taxon>
        <taxon>Basidiomycota</taxon>
        <taxon>Agaricomycotina</taxon>
        <taxon>Agaricomycetes</taxon>
        <taxon>Agaricomycetidae</taxon>
        <taxon>Boletales</taxon>
        <taxon>Suillineae</taxon>
        <taxon>Suillaceae</taxon>
        <taxon>Suillus</taxon>
    </lineage>
</organism>
<keyword evidence="1" id="KW-1133">Transmembrane helix</keyword>
<keyword evidence="3" id="KW-1185">Reference proteome</keyword>
<proteinExistence type="predicted"/>
<sequence>MSIVLENYRSWTMPTFITYLHSLCVMHTMAINMSLYDQKSGCRRVTVILFCMYDFWVVSHKYSTHESINQDVSTSSSLVRCVGHSACCIRITLY</sequence>
<dbReference type="Proteomes" id="UP000054485">
    <property type="component" value="Unassembled WGS sequence"/>
</dbReference>
<dbReference type="InParanoid" id="A0A0C9ZX36"/>
<accession>A0A0C9ZX36</accession>
<gene>
    <name evidence="2" type="ORF">CY34DRAFT_151525</name>
</gene>
<evidence type="ECO:0000313" key="2">
    <source>
        <dbReference type="EMBL" id="KIK42350.1"/>
    </source>
</evidence>
<keyword evidence="1" id="KW-0812">Transmembrane</keyword>
<reference evidence="2 3" key="1">
    <citation type="submission" date="2014-04" db="EMBL/GenBank/DDBJ databases">
        <authorList>
            <consortium name="DOE Joint Genome Institute"/>
            <person name="Kuo A."/>
            <person name="Ruytinx J."/>
            <person name="Rineau F."/>
            <person name="Colpaert J."/>
            <person name="Kohler A."/>
            <person name="Nagy L.G."/>
            <person name="Floudas D."/>
            <person name="Copeland A."/>
            <person name="Barry K.W."/>
            <person name="Cichocki N."/>
            <person name="Veneault-Fourrey C."/>
            <person name="LaButti K."/>
            <person name="Lindquist E.A."/>
            <person name="Lipzen A."/>
            <person name="Lundell T."/>
            <person name="Morin E."/>
            <person name="Murat C."/>
            <person name="Sun H."/>
            <person name="Tunlid A."/>
            <person name="Henrissat B."/>
            <person name="Grigoriev I.V."/>
            <person name="Hibbett D.S."/>
            <person name="Martin F."/>
            <person name="Nordberg H.P."/>
            <person name="Cantor M.N."/>
            <person name="Hua S.X."/>
        </authorList>
    </citation>
    <scope>NUCLEOTIDE SEQUENCE [LARGE SCALE GENOMIC DNA]</scope>
    <source>
        <strain evidence="2 3">UH-Slu-Lm8-n1</strain>
    </source>
</reference>
<dbReference type="OrthoDB" id="10317110at2759"/>
<name>A0A0C9ZX36_9AGAM</name>
<evidence type="ECO:0000313" key="3">
    <source>
        <dbReference type="Proteomes" id="UP000054485"/>
    </source>
</evidence>
<feature type="transmembrane region" description="Helical" evidence="1">
    <location>
        <begin position="16"/>
        <end position="36"/>
    </location>
</feature>